<organism evidence="5">
    <name type="scientific">Echinostoma caproni</name>
    <dbReference type="NCBI Taxonomy" id="27848"/>
    <lineage>
        <taxon>Eukaryota</taxon>
        <taxon>Metazoa</taxon>
        <taxon>Spiralia</taxon>
        <taxon>Lophotrochozoa</taxon>
        <taxon>Platyhelminthes</taxon>
        <taxon>Trematoda</taxon>
        <taxon>Digenea</taxon>
        <taxon>Plagiorchiida</taxon>
        <taxon>Echinostomata</taxon>
        <taxon>Echinostomatoidea</taxon>
        <taxon>Echinostomatidae</taxon>
        <taxon>Echinostoma</taxon>
    </lineage>
</organism>
<evidence type="ECO:0000313" key="3">
    <source>
        <dbReference type="EMBL" id="VDP73716.1"/>
    </source>
</evidence>
<protein>
    <submittedName>
        <fullName evidence="5">Collagen IV NC1 domain-containing protein</fullName>
    </submittedName>
</protein>
<feature type="signal peptide" evidence="2">
    <location>
        <begin position="1"/>
        <end position="20"/>
    </location>
</feature>
<dbReference type="AlphaFoldDB" id="A0A183ACY0"/>
<sequence>MSIVLKRLLLFVLITQFTNSVPGDTEPARNQSVVSRIEAPHVRVQRMPDPSTLATVQNTNSDMLNTMVPPTPMTLTNCRLQIECASTGTETDISSADPIEPRERRIRVPVRSAQGPRGPMGPQGIPGIPGPPGPRGLRGPPGECKGLESEFKFGVYFSLIINCH</sequence>
<name>A0A183ACY0_9TREM</name>
<evidence type="ECO:0000313" key="4">
    <source>
        <dbReference type="Proteomes" id="UP000272942"/>
    </source>
</evidence>
<dbReference type="Proteomes" id="UP000272942">
    <property type="component" value="Unassembled WGS sequence"/>
</dbReference>
<reference evidence="5" key="1">
    <citation type="submission" date="2016-06" db="UniProtKB">
        <authorList>
            <consortium name="WormBaseParasite"/>
        </authorList>
    </citation>
    <scope>IDENTIFICATION</scope>
</reference>
<dbReference type="EMBL" id="UZAN01041667">
    <property type="protein sequence ID" value="VDP73716.1"/>
    <property type="molecule type" value="Genomic_DNA"/>
</dbReference>
<evidence type="ECO:0000256" key="2">
    <source>
        <dbReference type="SAM" id="SignalP"/>
    </source>
</evidence>
<dbReference type="Gene3D" id="1.20.5.320">
    <property type="entry name" value="6-Phosphogluconate Dehydrogenase, domain 3"/>
    <property type="match status" value="1"/>
</dbReference>
<reference evidence="3 4" key="2">
    <citation type="submission" date="2018-11" db="EMBL/GenBank/DDBJ databases">
        <authorList>
            <consortium name="Pathogen Informatics"/>
        </authorList>
    </citation>
    <scope>NUCLEOTIDE SEQUENCE [LARGE SCALE GENOMIC DNA]</scope>
    <source>
        <strain evidence="3 4">Egypt</strain>
    </source>
</reference>
<dbReference type="WBParaSite" id="ECPE_0000482701-mRNA-1">
    <property type="protein sequence ID" value="ECPE_0000482701-mRNA-1"/>
    <property type="gene ID" value="ECPE_0000482701"/>
</dbReference>
<evidence type="ECO:0000256" key="1">
    <source>
        <dbReference type="SAM" id="MobiDB-lite"/>
    </source>
</evidence>
<feature type="chain" id="PRO_5043137970" evidence="2">
    <location>
        <begin position="21"/>
        <end position="164"/>
    </location>
</feature>
<keyword evidence="4" id="KW-1185">Reference proteome</keyword>
<feature type="compositionally biased region" description="Low complexity" evidence="1">
    <location>
        <begin position="112"/>
        <end position="126"/>
    </location>
</feature>
<proteinExistence type="predicted"/>
<gene>
    <name evidence="3" type="ORF">ECPE_LOCUS4815</name>
</gene>
<feature type="region of interest" description="Disordered" evidence="1">
    <location>
        <begin position="112"/>
        <end position="140"/>
    </location>
</feature>
<accession>A0A183ACY0</accession>
<evidence type="ECO:0000313" key="5">
    <source>
        <dbReference type="WBParaSite" id="ECPE_0000482701-mRNA-1"/>
    </source>
</evidence>
<keyword evidence="2" id="KW-0732">Signal</keyword>